<dbReference type="CDD" id="cd00761">
    <property type="entry name" value="Glyco_tranf_GTA_type"/>
    <property type="match status" value="1"/>
</dbReference>
<dbReference type="EMBL" id="MGGR01000029">
    <property type="protein sequence ID" value="OGM32622.1"/>
    <property type="molecule type" value="Genomic_DNA"/>
</dbReference>
<sequence>MINKIRKSILLDYCRKNNLSITPGIKLCRPNTKLTVVIPAYNEEKFIDETLLSLGNIPELIEIVVVNNGSSDKTKDVVNKISQHIKWPIYLLECLQKGPVYARKRGMDEVVIQYLVQNPEATKLRYIALTDADTIVNKNWVKVIIDTFRKTNASAVGGIHGYPNWIDEEIEKVTGIKNFFEDLVNIAYYLSENGLALVQTNGANFAIEVVAYSEVGGSRQPTDERGNPVKGSDRLFGYSLRDRGKLVSFIPTITITSPRRTLFSLSQGKDPAYFRDIKRWVDVRDNEISLIHKAARKLRLKDWMENKRLREISFVEHNIIQPAIKGQLSLLPLRKLMGSNHPLIDKIVRVINDTHSATSTEADSYTSKIAGSYTQELLDTVRTKILS</sequence>
<comment type="similarity">
    <text evidence="1">Belongs to the glycosyltransferase 2 family.</text>
</comment>
<dbReference type="Proteomes" id="UP000177169">
    <property type="component" value="Unassembled WGS sequence"/>
</dbReference>
<dbReference type="Pfam" id="PF00535">
    <property type="entry name" value="Glycos_transf_2"/>
    <property type="match status" value="1"/>
</dbReference>
<dbReference type="PANTHER" id="PTHR43630">
    <property type="entry name" value="POLY-BETA-1,6-N-ACETYL-D-GLUCOSAMINE SYNTHASE"/>
    <property type="match status" value="1"/>
</dbReference>
<evidence type="ECO:0000256" key="1">
    <source>
        <dbReference type="ARBA" id="ARBA00006739"/>
    </source>
</evidence>
<protein>
    <recommendedName>
        <fullName evidence="4">Glycosyltransferase 2-like domain-containing protein</fullName>
    </recommendedName>
</protein>
<reference evidence="5 6" key="1">
    <citation type="journal article" date="2016" name="Nat. Commun.">
        <title>Thousands of microbial genomes shed light on interconnected biogeochemical processes in an aquifer system.</title>
        <authorList>
            <person name="Anantharaman K."/>
            <person name="Brown C.T."/>
            <person name="Hug L.A."/>
            <person name="Sharon I."/>
            <person name="Castelle C.J."/>
            <person name="Probst A.J."/>
            <person name="Thomas B.C."/>
            <person name="Singh A."/>
            <person name="Wilkins M.J."/>
            <person name="Karaoz U."/>
            <person name="Brodie E.L."/>
            <person name="Williams K.H."/>
            <person name="Hubbard S.S."/>
            <person name="Banfield J.F."/>
        </authorList>
    </citation>
    <scope>NUCLEOTIDE SEQUENCE [LARGE SCALE GENOMIC DNA]</scope>
</reference>
<dbReference type="InterPro" id="IPR001173">
    <property type="entry name" value="Glyco_trans_2-like"/>
</dbReference>
<evidence type="ECO:0000256" key="3">
    <source>
        <dbReference type="ARBA" id="ARBA00022679"/>
    </source>
</evidence>
<accession>A0A1F7YZ67</accession>
<dbReference type="PANTHER" id="PTHR43630:SF1">
    <property type="entry name" value="POLY-BETA-1,6-N-ACETYL-D-GLUCOSAMINE SYNTHASE"/>
    <property type="match status" value="1"/>
</dbReference>
<evidence type="ECO:0000259" key="4">
    <source>
        <dbReference type="Pfam" id="PF00535"/>
    </source>
</evidence>
<dbReference type="SUPFAM" id="SSF53448">
    <property type="entry name" value="Nucleotide-diphospho-sugar transferases"/>
    <property type="match status" value="1"/>
</dbReference>
<feature type="domain" description="Glycosyltransferase 2-like" evidence="4">
    <location>
        <begin position="35"/>
        <end position="175"/>
    </location>
</feature>
<evidence type="ECO:0000313" key="5">
    <source>
        <dbReference type="EMBL" id="OGM32622.1"/>
    </source>
</evidence>
<evidence type="ECO:0000313" key="6">
    <source>
        <dbReference type="Proteomes" id="UP000177169"/>
    </source>
</evidence>
<keyword evidence="2" id="KW-0328">Glycosyltransferase</keyword>
<dbReference type="Gene3D" id="3.90.550.10">
    <property type="entry name" value="Spore Coat Polysaccharide Biosynthesis Protein SpsA, Chain A"/>
    <property type="match status" value="1"/>
</dbReference>
<comment type="caution">
    <text evidence="5">The sequence shown here is derived from an EMBL/GenBank/DDBJ whole genome shotgun (WGS) entry which is preliminary data.</text>
</comment>
<dbReference type="AlphaFoldDB" id="A0A1F7YZ67"/>
<proteinExistence type="inferred from homology"/>
<dbReference type="STRING" id="1802505.A3D01_05205"/>
<evidence type="ECO:0000256" key="2">
    <source>
        <dbReference type="ARBA" id="ARBA00022676"/>
    </source>
</evidence>
<dbReference type="InterPro" id="IPR029044">
    <property type="entry name" value="Nucleotide-diphossugar_trans"/>
</dbReference>
<dbReference type="GO" id="GO:0016757">
    <property type="term" value="F:glycosyltransferase activity"/>
    <property type="evidence" value="ECO:0007669"/>
    <property type="project" value="UniProtKB-KW"/>
</dbReference>
<keyword evidence="3" id="KW-0808">Transferase</keyword>
<gene>
    <name evidence="5" type="ORF">A3D01_05205</name>
</gene>
<name>A0A1F7YZ67_9BACT</name>
<organism evidence="5 6">
    <name type="scientific">Candidatus Woesebacteria bacterium RIFCSPHIGHO2_02_FULL_39_13</name>
    <dbReference type="NCBI Taxonomy" id="1802505"/>
    <lineage>
        <taxon>Bacteria</taxon>
        <taxon>Candidatus Woeseibacteriota</taxon>
    </lineage>
</organism>